<evidence type="ECO:0000256" key="1">
    <source>
        <dbReference type="SAM" id="MobiDB-lite"/>
    </source>
</evidence>
<evidence type="ECO:0000313" key="2">
    <source>
        <dbReference type="EMBL" id="KAF5932387.1"/>
    </source>
</evidence>
<feature type="region of interest" description="Disordered" evidence="1">
    <location>
        <begin position="51"/>
        <end position="90"/>
    </location>
</feature>
<keyword evidence="3" id="KW-1185">Reference proteome</keyword>
<dbReference type="Proteomes" id="UP000593564">
    <property type="component" value="Unassembled WGS sequence"/>
</dbReference>
<reference evidence="3" key="1">
    <citation type="journal article" date="2020" name="Nat. Commun.">
        <title>Genome assembly of wild tea tree DASZ reveals pedigree and selection history of tea varieties.</title>
        <authorList>
            <person name="Zhang W."/>
            <person name="Zhang Y."/>
            <person name="Qiu H."/>
            <person name="Guo Y."/>
            <person name="Wan H."/>
            <person name="Zhang X."/>
            <person name="Scossa F."/>
            <person name="Alseekh S."/>
            <person name="Zhang Q."/>
            <person name="Wang P."/>
            <person name="Xu L."/>
            <person name="Schmidt M.H."/>
            <person name="Jia X."/>
            <person name="Li D."/>
            <person name="Zhu A."/>
            <person name="Guo F."/>
            <person name="Chen W."/>
            <person name="Ni D."/>
            <person name="Usadel B."/>
            <person name="Fernie A.R."/>
            <person name="Wen W."/>
        </authorList>
    </citation>
    <scope>NUCLEOTIDE SEQUENCE [LARGE SCALE GENOMIC DNA]</scope>
    <source>
        <strain evidence="3">cv. G240</strain>
    </source>
</reference>
<dbReference type="EMBL" id="JACBKZ010000014">
    <property type="protein sequence ID" value="KAF5932387.1"/>
    <property type="molecule type" value="Genomic_DNA"/>
</dbReference>
<gene>
    <name evidence="2" type="ORF">HYC85_028558</name>
</gene>
<reference evidence="2 3" key="2">
    <citation type="submission" date="2020-07" db="EMBL/GenBank/DDBJ databases">
        <title>Genome assembly of wild tea tree DASZ reveals pedigree and selection history of tea varieties.</title>
        <authorList>
            <person name="Zhang W."/>
        </authorList>
    </citation>
    <scope>NUCLEOTIDE SEQUENCE [LARGE SCALE GENOMIC DNA]</scope>
    <source>
        <strain evidence="3">cv. G240</strain>
        <tissue evidence="2">Leaf</tissue>
    </source>
</reference>
<name>A0A7J7FW87_CAMSI</name>
<dbReference type="AlphaFoldDB" id="A0A7J7FW87"/>
<proteinExistence type="predicted"/>
<comment type="caution">
    <text evidence="2">The sequence shown here is derived from an EMBL/GenBank/DDBJ whole genome shotgun (WGS) entry which is preliminary data.</text>
</comment>
<protein>
    <submittedName>
        <fullName evidence="2">Uncharacterized protein</fullName>
    </submittedName>
</protein>
<feature type="compositionally biased region" description="Basic and acidic residues" evidence="1">
    <location>
        <begin position="56"/>
        <end position="73"/>
    </location>
</feature>
<organism evidence="2 3">
    <name type="scientific">Camellia sinensis</name>
    <name type="common">Tea plant</name>
    <name type="synonym">Thea sinensis</name>
    <dbReference type="NCBI Taxonomy" id="4442"/>
    <lineage>
        <taxon>Eukaryota</taxon>
        <taxon>Viridiplantae</taxon>
        <taxon>Streptophyta</taxon>
        <taxon>Embryophyta</taxon>
        <taxon>Tracheophyta</taxon>
        <taxon>Spermatophyta</taxon>
        <taxon>Magnoliopsida</taxon>
        <taxon>eudicotyledons</taxon>
        <taxon>Gunneridae</taxon>
        <taxon>Pentapetalae</taxon>
        <taxon>asterids</taxon>
        <taxon>Ericales</taxon>
        <taxon>Theaceae</taxon>
        <taxon>Camellia</taxon>
    </lineage>
</organism>
<evidence type="ECO:0000313" key="3">
    <source>
        <dbReference type="Proteomes" id="UP000593564"/>
    </source>
</evidence>
<accession>A0A7J7FW87</accession>
<sequence>MPLSRAIVKWKTEGIPSMMRMVFHKMSTTNLESMSNEKSDDKKEFLRQNGLLSLNDHNKVNESLHKGEEEVVGSKEGNNVTKGETGTMCR</sequence>